<accession>A0A0C9XVK2</accession>
<dbReference type="EMBL" id="KN838540">
    <property type="protein sequence ID" value="KIK09041.1"/>
    <property type="molecule type" value="Genomic_DNA"/>
</dbReference>
<keyword evidence="1" id="KW-1133">Transmembrane helix</keyword>
<sequence length="596" mass="66577">MAVYENLRLSNQASCPRSAHIDDLDCMFKLNNLMEDLFHGSKQVPQIGRAYFQQSIALVSICRQVVPHVGLYPERNTQLEGAIKSLNKALEYARKAGRQENTEAREALHTATHLIVEYLRTYHLYGGHPFVQRCSTRADKVMGGINKLLIGSETALATGHVSNTDADAESKVKDQVAVAEKRLNELCKKDQDAGQQLQHLSQRLKFKVEVWVWPAELNLNQSGVHRPEVVLEEDAILDHVLCRVLEFVPIDKLTFSLTLNPQFYKTFLRDEPLPSQIEPLQPSTTLSNCPPVLHLVVDRQWRVVLDVANQVQVFGNVIKVRGDVVLKNKLGALVSAHKLLSNEKLVSFYSYPLEVTMQDVEWSSVVIKAAEMDKSCDFLVAQRPPNESTFKHLDWKPINKSLHTKVVSNKKGHPGGKLQNVAQGVDFIGSDMAPISQTFRQEPAVPPPKTGWFSRFLAIFCGCSLDDLPNTIKSLRDGWQLTFQSAAVVSGLLASTASGLYSFFKDESNFNTRTNPDGTRTFVLILCYSSLLFNIGAVITSFILIDKLGELPFYASARRDLPEAGFLSCSSNDILVKYGVGNRWGAMVWHCEPALL</sequence>
<organism evidence="2 3">
    <name type="scientific">Laccaria amethystina LaAM-08-1</name>
    <dbReference type="NCBI Taxonomy" id="1095629"/>
    <lineage>
        <taxon>Eukaryota</taxon>
        <taxon>Fungi</taxon>
        <taxon>Dikarya</taxon>
        <taxon>Basidiomycota</taxon>
        <taxon>Agaricomycotina</taxon>
        <taxon>Agaricomycetes</taxon>
        <taxon>Agaricomycetidae</taxon>
        <taxon>Agaricales</taxon>
        <taxon>Agaricineae</taxon>
        <taxon>Hydnangiaceae</taxon>
        <taxon>Laccaria</taxon>
    </lineage>
</organism>
<name>A0A0C9XVK2_9AGAR</name>
<proteinExistence type="predicted"/>
<dbReference type="AlphaFoldDB" id="A0A0C9XVK2"/>
<reference evidence="3" key="2">
    <citation type="submission" date="2015-01" db="EMBL/GenBank/DDBJ databases">
        <title>Evolutionary Origins and Diversification of the Mycorrhizal Mutualists.</title>
        <authorList>
            <consortium name="DOE Joint Genome Institute"/>
            <consortium name="Mycorrhizal Genomics Consortium"/>
            <person name="Kohler A."/>
            <person name="Kuo A."/>
            <person name="Nagy L.G."/>
            <person name="Floudas D."/>
            <person name="Copeland A."/>
            <person name="Barry K.W."/>
            <person name="Cichocki N."/>
            <person name="Veneault-Fourrey C."/>
            <person name="LaButti K."/>
            <person name="Lindquist E.A."/>
            <person name="Lipzen A."/>
            <person name="Lundell T."/>
            <person name="Morin E."/>
            <person name="Murat C."/>
            <person name="Riley R."/>
            <person name="Ohm R."/>
            <person name="Sun H."/>
            <person name="Tunlid A."/>
            <person name="Henrissat B."/>
            <person name="Grigoriev I.V."/>
            <person name="Hibbett D.S."/>
            <person name="Martin F."/>
        </authorList>
    </citation>
    <scope>NUCLEOTIDE SEQUENCE [LARGE SCALE GENOMIC DNA]</scope>
    <source>
        <strain evidence="3">LaAM-08-1</strain>
    </source>
</reference>
<protein>
    <submittedName>
        <fullName evidence="2">Uncharacterized protein</fullName>
    </submittedName>
</protein>
<feature type="transmembrane region" description="Helical" evidence="1">
    <location>
        <begin position="481"/>
        <end position="501"/>
    </location>
</feature>
<dbReference type="OrthoDB" id="3225366at2759"/>
<reference evidence="2 3" key="1">
    <citation type="submission" date="2014-04" db="EMBL/GenBank/DDBJ databases">
        <authorList>
            <consortium name="DOE Joint Genome Institute"/>
            <person name="Kuo A."/>
            <person name="Kohler A."/>
            <person name="Nagy L.G."/>
            <person name="Floudas D."/>
            <person name="Copeland A."/>
            <person name="Barry K.W."/>
            <person name="Cichocki N."/>
            <person name="Veneault-Fourrey C."/>
            <person name="LaButti K."/>
            <person name="Lindquist E.A."/>
            <person name="Lipzen A."/>
            <person name="Lundell T."/>
            <person name="Morin E."/>
            <person name="Murat C."/>
            <person name="Sun H."/>
            <person name="Tunlid A."/>
            <person name="Henrissat B."/>
            <person name="Grigoriev I.V."/>
            <person name="Hibbett D.S."/>
            <person name="Martin F."/>
            <person name="Nordberg H.P."/>
            <person name="Cantor M.N."/>
            <person name="Hua S.X."/>
        </authorList>
    </citation>
    <scope>NUCLEOTIDE SEQUENCE [LARGE SCALE GENOMIC DNA]</scope>
    <source>
        <strain evidence="2 3">LaAM-08-1</strain>
    </source>
</reference>
<evidence type="ECO:0000256" key="1">
    <source>
        <dbReference type="SAM" id="Phobius"/>
    </source>
</evidence>
<evidence type="ECO:0000313" key="3">
    <source>
        <dbReference type="Proteomes" id="UP000054477"/>
    </source>
</evidence>
<evidence type="ECO:0000313" key="2">
    <source>
        <dbReference type="EMBL" id="KIK09041.1"/>
    </source>
</evidence>
<keyword evidence="3" id="KW-1185">Reference proteome</keyword>
<feature type="transmembrane region" description="Helical" evidence="1">
    <location>
        <begin position="521"/>
        <end position="545"/>
    </location>
</feature>
<gene>
    <name evidence="2" type="ORF">K443DRAFT_655864</name>
</gene>
<dbReference type="Proteomes" id="UP000054477">
    <property type="component" value="Unassembled WGS sequence"/>
</dbReference>
<dbReference type="HOGENOM" id="CLU_457873_0_0_1"/>
<keyword evidence="1" id="KW-0812">Transmembrane</keyword>
<keyword evidence="1" id="KW-0472">Membrane</keyword>